<dbReference type="RefSeq" id="WP_045263898.1">
    <property type="nucleotide sequence ID" value="NZ_JYIV01000026.1"/>
</dbReference>
<keyword evidence="2" id="KW-0521">NADP</keyword>
<dbReference type="GO" id="GO:0036243">
    <property type="term" value="F:succinate-semialdehyde dehydrogenase (NADP+) activity"/>
    <property type="evidence" value="ECO:0007669"/>
    <property type="project" value="UniProtKB-EC"/>
</dbReference>
<dbReference type="EMBL" id="JYIV01000026">
    <property type="protein sequence ID" value="KJL22142.1"/>
    <property type="molecule type" value="Genomic_DNA"/>
</dbReference>
<comment type="similarity">
    <text evidence="1">Belongs to the aldehyde dehydrogenase family.</text>
</comment>
<dbReference type="PANTHER" id="PTHR43217">
    <property type="entry name" value="SUCCINATE SEMIALDEHYDE DEHYDROGENASE [NAD(P)+] SAD"/>
    <property type="match status" value="1"/>
</dbReference>
<dbReference type="InterPro" id="IPR047110">
    <property type="entry name" value="GABD/Sad-like"/>
</dbReference>
<name>A0A0F0KML3_9MICO</name>
<dbReference type="Gene3D" id="3.40.309.10">
    <property type="entry name" value="Aldehyde Dehydrogenase, Chain A, domain 2"/>
    <property type="match status" value="1"/>
</dbReference>
<dbReference type="Pfam" id="PF00171">
    <property type="entry name" value="Aldedh"/>
    <property type="match status" value="1"/>
</dbReference>
<evidence type="ECO:0000256" key="2">
    <source>
        <dbReference type="ARBA" id="ARBA00022857"/>
    </source>
</evidence>
<dbReference type="Proteomes" id="UP000033725">
    <property type="component" value="Unassembled WGS sequence"/>
</dbReference>
<dbReference type="InterPro" id="IPR016163">
    <property type="entry name" value="Ald_DH_C"/>
</dbReference>
<dbReference type="PATRIC" id="fig|82380.10.peg.2033"/>
<dbReference type="OrthoDB" id="6882680at2"/>
<proteinExistence type="inferred from homology"/>
<dbReference type="InterPro" id="IPR016161">
    <property type="entry name" value="Ald_DH/histidinol_DH"/>
</dbReference>
<dbReference type="InterPro" id="IPR015590">
    <property type="entry name" value="Aldehyde_DH_dom"/>
</dbReference>
<protein>
    <submittedName>
        <fullName evidence="5">Succinate-semialdehyde dehydrogenase [NADP(+)] 1</fullName>
        <ecNumber evidence="5">1.2.1.79</ecNumber>
    </submittedName>
</protein>
<accession>A0A0F0KML3</accession>
<feature type="domain" description="Aldehyde dehydrogenase" evidence="4">
    <location>
        <begin position="2"/>
        <end position="455"/>
    </location>
</feature>
<evidence type="ECO:0000313" key="5">
    <source>
        <dbReference type="EMBL" id="KJL22142.1"/>
    </source>
</evidence>
<dbReference type="PANTHER" id="PTHR43217:SF1">
    <property type="entry name" value="SUCCINATE SEMIALDEHYDE DEHYDROGENASE [NAD(P)+] SAD"/>
    <property type="match status" value="1"/>
</dbReference>
<evidence type="ECO:0000256" key="3">
    <source>
        <dbReference type="ARBA" id="ARBA00023002"/>
    </source>
</evidence>
<dbReference type="EC" id="1.2.1.79" evidence="5"/>
<dbReference type="SUPFAM" id="SSF53720">
    <property type="entry name" value="ALDH-like"/>
    <property type="match status" value="1"/>
</dbReference>
<evidence type="ECO:0000313" key="6">
    <source>
        <dbReference type="Proteomes" id="UP000033725"/>
    </source>
</evidence>
<gene>
    <name evidence="5" type="primary">gabD1_1</name>
    <name evidence="5" type="ORF">RN51_02022</name>
</gene>
<dbReference type="FunFam" id="3.40.605.10:FF:000012">
    <property type="entry name" value="NAD-dependent succinate-semialdehyde dehydrogenase"/>
    <property type="match status" value="1"/>
</dbReference>
<reference evidence="5 6" key="1">
    <citation type="submission" date="2015-02" db="EMBL/GenBank/DDBJ databases">
        <title>Draft genome sequences of ten Microbacterium spp. with emphasis on heavy metal contaminated environments.</title>
        <authorList>
            <person name="Corretto E."/>
        </authorList>
    </citation>
    <scope>NUCLEOTIDE SEQUENCE [LARGE SCALE GENOMIC DNA]</scope>
    <source>
        <strain evidence="5 6">BEL163</strain>
    </source>
</reference>
<evidence type="ECO:0000259" key="4">
    <source>
        <dbReference type="Pfam" id="PF00171"/>
    </source>
</evidence>
<organism evidence="5 6">
    <name type="scientific">Microbacterium oxydans</name>
    <dbReference type="NCBI Taxonomy" id="82380"/>
    <lineage>
        <taxon>Bacteria</taxon>
        <taxon>Bacillati</taxon>
        <taxon>Actinomycetota</taxon>
        <taxon>Actinomycetes</taxon>
        <taxon>Micrococcales</taxon>
        <taxon>Microbacteriaceae</taxon>
        <taxon>Microbacterium</taxon>
    </lineage>
</organism>
<dbReference type="AlphaFoldDB" id="A0A0F0KML3"/>
<dbReference type="Gene3D" id="3.40.605.10">
    <property type="entry name" value="Aldehyde Dehydrogenase, Chain A, domain 1"/>
    <property type="match status" value="1"/>
</dbReference>
<evidence type="ECO:0000256" key="1">
    <source>
        <dbReference type="ARBA" id="ARBA00009986"/>
    </source>
</evidence>
<dbReference type="InterPro" id="IPR016162">
    <property type="entry name" value="Ald_DH_N"/>
</dbReference>
<comment type="caution">
    <text evidence="5">The sequence shown here is derived from an EMBL/GenBank/DDBJ whole genome shotgun (WGS) entry which is preliminary data.</text>
</comment>
<sequence>MTIATIDPTTGELVREFAPHTAAEVERILSTAEAANALMARTTFAQRAEWMRRAADLLDAELEHAAGLAVREMGKTIATATYEVTKSANGMRWYADHAEAYLAAEEPVPAASVGASSARVVFQPLGTVLAVMPWNYPFWQVIRFAAPALMAGNTGLLKHASSVPQTALYLGELFLRAGFPEGAFQTLLLEGAAASALLEDRRIRAVTLTGSVGAGSAVAAAAGRNIKKSVLELGGTDAFVVMPSADVARSARFAALSRTQNSGQSCICAKRFFVHADVYDQWLDAFIAEMGEISTGDPMVDGTGFGPMATAQVRADAHELVEDAMAKGVTVRLGGVLPEGPGWFYPATVLTEVTPEMRIFREECFGPVACVYRVASIDEAIERANDSDFGLAAGVWSADPDEIDRLQTELDFGSVFANGNSASFFGLPFGGVKDSGYGRELGSFGIREFVNAKTVWTA</sequence>
<keyword evidence="3 5" id="KW-0560">Oxidoreductase</keyword>
<dbReference type="GO" id="GO:0004777">
    <property type="term" value="F:succinate-semialdehyde dehydrogenase (NAD+) activity"/>
    <property type="evidence" value="ECO:0007669"/>
    <property type="project" value="TreeGrafter"/>
</dbReference>